<keyword evidence="2" id="KW-1185">Reference proteome</keyword>
<evidence type="ECO:0000313" key="1">
    <source>
        <dbReference type="EMBL" id="CAJ2653087.1"/>
    </source>
</evidence>
<comment type="caution">
    <text evidence="1">The sequence shown here is derived from an EMBL/GenBank/DDBJ whole genome shotgun (WGS) entry which is preliminary data.</text>
</comment>
<gene>
    <name evidence="1" type="ORF">MILVUS5_LOCUS20480</name>
</gene>
<organism evidence="1 2">
    <name type="scientific">Trifolium pratense</name>
    <name type="common">Red clover</name>
    <dbReference type="NCBI Taxonomy" id="57577"/>
    <lineage>
        <taxon>Eukaryota</taxon>
        <taxon>Viridiplantae</taxon>
        <taxon>Streptophyta</taxon>
        <taxon>Embryophyta</taxon>
        <taxon>Tracheophyta</taxon>
        <taxon>Spermatophyta</taxon>
        <taxon>Magnoliopsida</taxon>
        <taxon>eudicotyledons</taxon>
        <taxon>Gunneridae</taxon>
        <taxon>Pentapetalae</taxon>
        <taxon>rosids</taxon>
        <taxon>fabids</taxon>
        <taxon>Fabales</taxon>
        <taxon>Fabaceae</taxon>
        <taxon>Papilionoideae</taxon>
        <taxon>50 kb inversion clade</taxon>
        <taxon>NPAAA clade</taxon>
        <taxon>Hologalegina</taxon>
        <taxon>IRL clade</taxon>
        <taxon>Trifolieae</taxon>
        <taxon>Trifolium</taxon>
    </lineage>
</organism>
<name>A0ACB0KBW1_TRIPR</name>
<evidence type="ECO:0000313" key="2">
    <source>
        <dbReference type="Proteomes" id="UP001177021"/>
    </source>
</evidence>
<sequence>MAGKRQKITKKSTASASASSVTAAAVGNRFRSDFHQARYDSNILMRNFIPERVFDLKQFEFPEIQQNLTTRNWVYFPSVIKPVHLGVVREFYANAYLRDEEEKEFTSMVRGKVVRYDWETIDRVLQINYQGICNVSCRRRIRKDGVDYDELLNFLCRPGSAWMNCISNANPKNTENVSKRMRTKDLKPVAKAWCSFFHQTVELCSNVSELTVSQAMGVVAIMKGEEVNVSKLISDDIFGLAQHDTNFLGHAAVIVRLCEEAGVEDLLGDVILNPKRAINFDWINRYVLEEEEIQRQAEEQAQQQEQQPQPPPQQPQAEASQPPDFGDEMTDEHRAQVEKFCWMQDVCASLGIPATYLTHQTDRWAAAQRFREKNFGPPPSP</sequence>
<accession>A0ACB0KBW1</accession>
<dbReference type="Proteomes" id="UP001177021">
    <property type="component" value="Unassembled WGS sequence"/>
</dbReference>
<proteinExistence type="predicted"/>
<protein>
    <submittedName>
        <fullName evidence="1">Uncharacterized protein</fullName>
    </submittedName>
</protein>
<dbReference type="EMBL" id="CASHSV030000206">
    <property type="protein sequence ID" value="CAJ2653087.1"/>
    <property type="molecule type" value="Genomic_DNA"/>
</dbReference>
<reference evidence="1" key="1">
    <citation type="submission" date="2023-10" db="EMBL/GenBank/DDBJ databases">
        <authorList>
            <person name="Rodriguez Cubillos JULIANA M."/>
            <person name="De Vega J."/>
        </authorList>
    </citation>
    <scope>NUCLEOTIDE SEQUENCE</scope>
</reference>